<dbReference type="RefSeq" id="WP_138403441.1">
    <property type="nucleotide sequence ID" value="NZ_VBSP01000001.1"/>
</dbReference>
<dbReference type="PANTHER" id="PTHR21089">
    <property type="entry name" value="SHIKIMATE DEHYDROGENASE"/>
    <property type="match status" value="1"/>
</dbReference>
<feature type="binding site" evidence="3">
    <location>
        <position position="267"/>
    </location>
    <ligand>
        <name>shikimate</name>
        <dbReference type="ChEBI" id="CHEBI:36208"/>
    </ligand>
</feature>
<feature type="binding site" evidence="3">
    <location>
        <position position="239"/>
    </location>
    <ligand>
        <name>shikimate</name>
        <dbReference type="ChEBI" id="CHEBI:36208"/>
    </ligand>
</feature>
<dbReference type="Pfam" id="PF18317">
    <property type="entry name" value="SDH_C"/>
    <property type="match status" value="1"/>
</dbReference>
<dbReference type="Proteomes" id="UP000306420">
    <property type="component" value="Unassembled WGS sequence"/>
</dbReference>
<dbReference type="SUPFAM" id="SSF51735">
    <property type="entry name" value="NAD(P)-binding Rossmann-fold domains"/>
    <property type="match status" value="1"/>
</dbReference>
<comment type="similarity">
    <text evidence="3">Belongs to the shikimate dehydrogenase family.</text>
</comment>
<comment type="function">
    <text evidence="3">Involved in the biosynthesis of the chorismate, which leads to the biosynthesis of aromatic amino acids. Catalyzes the reversible NADPH linked reduction of 3-dehydroshikimate (DHSA) to yield shikimate (SA).</text>
</comment>
<dbReference type="AlphaFoldDB" id="A0A5R9EJD4"/>
<evidence type="ECO:0000256" key="1">
    <source>
        <dbReference type="ARBA" id="ARBA00004871"/>
    </source>
</evidence>
<dbReference type="OrthoDB" id="9792692at2"/>
<feature type="domain" description="SDH C-terminal" evidence="5">
    <location>
        <begin position="260"/>
        <end position="286"/>
    </location>
</feature>
<dbReference type="Gene3D" id="3.40.50.720">
    <property type="entry name" value="NAD(P)-binding Rossmann-like Domain"/>
    <property type="match status" value="1"/>
</dbReference>
<dbReference type="InterPro" id="IPR046346">
    <property type="entry name" value="Aminoacid_DH-like_N_sf"/>
</dbReference>
<feature type="binding site" evidence="3">
    <location>
        <position position="111"/>
    </location>
    <ligand>
        <name>shikimate</name>
        <dbReference type="ChEBI" id="CHEBI:36208"/>
    </ligand>
</feature>
<feature type="domain" description="Shikimate dehydrogenase substrate binding N-terminal" evidence="4">
    <location>
        <begin position="16"/>
        <end position="97"/>
    </location>
</feature>
<dbReference type="Pfam" id="PF08501">
    <property type="entry name" value="Shikimate_dh_N"/>
    <property type="match status" value="1"/>
</dbReference>
<dbReference type="HAMAP" id="MF_00222">
    <property type="entry name" value="Shikimate_DH_AroE"/>
    <property type="match status" value="1"/>
</dbReference>
<comment type="subunit">
    <text evidence="3">Homodimer.</text>
</comment>
<dbReference type="Gene3D" id="3.40.50.10860">
    <property type="entry name" value="Leucine Dehydrogenase, chain A, domain 1"/>
    <property type="match status" value="1"/>
</dbReference>
<evidence type="ECO:0000313" key="6">
    <source>
        <dbReference type="EMBL" id="TLQ49519.1"/>
    </source>
</evidence>
<proteinExistence type="inferred from homology"/>
<feature type="active site" description="Proton acceptor" evidence="3">
    <location>
        <position position="75"/>
    </location>
</feature>
<dbReference type="InterPro" id="IPR041121">
    <property type="entry name" value="SDH_C"/>
</dbReference>
<evidence type="ECO:0000259" key="4">
    <source>
        <dbReference type="Pfam" id="PF08501"/>
    </source>
</evidence>
<feature type="binding site" evidence="3">
    <location>
        <begin position="24"/>
        <end position="26"/>
    </location>
    <ligand>
        <name>shikimate</name>
        <dbReference type="ChEBI" id="CHEBI:36208"/>
    </ligand>
</feature>
<reference evidence="6 7" key="1">
    <citation type="submission" date="2019-05" db="EMBL/GenBank/DDBJ databases">
        <title>The metagenome of a microbial culture collection derived from dairy environment covers the genomic content of the human microbiome.</title>
        <authorList>
            <person name="Roder T."/>
            <person name="Wuthrich D."/>
            <person name="Sattari Z."/>
            <person name="Von Ah U."/>
            <person name="Bar C."/>
            <person name="Ronchi F."/>
            <person name="Macpherson A.J."/>
            <person name="Ganal-Vonarburg S.C."/>
            <person name="Bruggmann R."/>
            <person name="Vergeres G."/>
        </authorList>
    </citation>
    <scope>NUCLEOTIDE SEQUENCE [LARGE SCALE GENOMIC DNA]</scope>
    <source>
        <strain evidence="6 7">FAM 24227</strain>
    </source>
</reference>
<keyword evidence="3" id="KW-0521">NADP</keyword>
<feature type="binding site" evidence="3">
    <location>
        <position position="96"/>
    </location>
    <ligand>
        <name>shikimate</name>
        <dbReference type="ChEBI" id="CHEBI:36208"/>
    </ligand>
</feature>
<dbReference type="SUPFAM" id="SSF53223">
    <property type="entry name" value="Aminoacid dehydrogenase-like, N-terminal domain"/>
    <property type="match status" value="1"/>
</dbReference>
<evidence type="ECO:0000313" key="7">
    <source>
        <dbReference type="Proteomes" id="UP000306420"/>
    </source>
</evidence>
<dbReference type="UniPathway" id="UPA00053">
    <property type="reaction ID" value="UER00087"/>
</dbReference>
<evidence type="ECO:0000256" key="2">
    <source>
        <dbReference type="ARBA" id="ARBA00023141"/>
    </source>
</evidence>
<dbReference type="GO" id="GO:0004764">
    <property type="term" value="F:shikimate 3-dehydrogenase (NADP+) activity"/>
    <property type="evidence" value="ECO:0007669"/>
    <property type="project" value="UniProtKB-UniRule"/>
</dbReference>
<sequence>MKYIRDISATTGFATVIGSPLSHSKSPLIYNTSFELDKLNLVYLAFETSEDETIDRIQALKSLNAVGINVTMPGKYQALQCVDELDQAAQYVQAINMLIPNNGRWIGFNTDGKGFWNAVQQQDVLLKNQTVTIFGSGNTTRIILAQAALEGIKHINIIARNIYRPLAIKNIITSLKEDFPNIIINLIDSAVSSEVKIAVTNADILVQTTSVGMSPNTMQTVLENETWLNPNTVVCDIVYEPLMTQFIQQAQRRGCKVITGIDMLVHQAALNYTLMTGYQMNIETIQNLIKRHS</sequence>
<comment type="pathway">
    <text evidence="1 3">Metabolic intermediate biosynthesis; chorismate biosynthesis; chorismate from D-erythrose 4-phosphate and phosphoenolpyruvate: step 4/7.</text>
</comment>
<keyword evidence="3" id="KW-0028">Amino-acid biosynthesis</keyword>
<dbReference type="GO" id="GO:0009423">
    <property type="term" value="P:chorismate biosynthetic process"/>
    <property type="evidence" value="ECO:0007669"/>
    <property type="project" value="UniProtKB-UniRule"/>
</dbReference>
<dbReference type="PANTHER" id="PTHR21089:SF1">
    <property type="entry name" value="BIFUNCTIONAL 3-DEHYDROQUINATE DEHYDRATASE_SHIKIMATE DEHYDROGENASE, CHLOROPLASTIC"/>
    <property type="match status" value="1"/>
</dbReference>
<dbReference type="GO" id="GO:0009073">
    <property type="term" value="P:aromatic amino acid family biosynthetic process"/>
    <property type="evidence" value="ECO:0007669"/>
    <property type="project" value="UniProtKB-KW"/>
</dbReference>
<keyword evidence="3" id="KW-0560">Oxidoreductase</keyword>
<evidence type="ECO:0000256" key="3">
    <source>
        <dbReference type="HAMAP-Rule" id="MF_00222"/>
    </source>
</evidence>
<organism evidence="6 7">
    <name type="scientific">Ruoffia tabacinasalis</name>
    <dbReference type="NCBI Taxonomy" id="87458"/>
    <lineage>
        <taxon>Bacteria</taxon>
        <taxon>Bacillati</taxon>
        <taxon>Bacillota</taxon>
        <taxon>Bacilli</taxon>
        <taxon>Lactobacillales</taxon>
        <taxon>Aerococcaceae</taxon>
        <taxon>Ruoffia</taxon>
    </lineage>
</organism>
<dbReference type="InterPro" id="IPR013708">
    <property type="entry name" value="Shikimate_DH-bd_N"/>
</dbReference>
<accession>A0A5R9EJD4</accession>
<dbReference type="EMBL" id="VBSP01000001">
    <property type="protein sequence ID" value="TLQ49519.1"/>
    <property type="molecule type" value="Genomic_DNA"/>
</dbReference>
<gene>
    <name evidence="3" type="primary">aroE</name>
    <name evidence="6" type="ORF">FEZ33_00620</name>
</gene>
<dbReference type="InterPro" id="IPR022893">
    <property type="entry name" value="Shikimate_DH_fam"/>
</dbReference>
<dbReference type="EC" id="1.1.1.25" evidence="3"/>
<comment type="caution">
    <text evidence="3">Lacks conserved residue(s) required for the propagation of feature annotation.</text>
</comment>
<name>A0A5R9EJD4_9LACT</name>
<feature type="binding site" evidence="3">
    <location>
        <position position="71"/>
    </location>
    <ligand>
        <name>shikimate</name>
        <dbReference type="ChEBI" id="CHEBI:36208"/>
    </ligand>
</feature>
<feature type="binding site" evidence="3">
    <location>
        <position position="260"/>
    </location>
    <ligand>
        <name>NADP(+)</name>
        <dbReference type="ChEBI" id="CHEBI:58349"/>
    </ligand>
</feature>
<protein>
    <recommendedName>
        <fullName evidence="3">Shikimate dehydrogenase (NADP(+))</fullName>
        <shortName evidence="3">SDH</shortName>
        <ecNumber evidence="3">1.1.1.25</ecNumber>
    </recommendedName>
</protein>
<dbReference type="GO" id="GO:0019632">
    <property type="term" value="P:shikimate metabolic process"/>
    <property type="evidence" value="ECO:0007669"/>
    <property type="project" value="TreeGrafter"/>
</dbReference>
<dbReference type="CDD" id="cd01065">
    <property type="entry name" value="NAD_bind_Shikimate_DH"/>
    <property type="match status" value="1"/>
</dbReference>
<comment type="catalytic activity">
    <reaction evidence="3">
        <text>shikimate + NADP(+) = 3-dehydroshikimate + NADPH + H(+)</text>
        <dbReference type="Rhea" id="RHEA:17737"/>
        <dbReference type="ChEBI" id="CHEBI:15378"/>
        <dbReference type="ChEBI" id="CHEBI:16630"/>
        <dbReference type="ChEBI" id="CHEBI:36208"/>
        <dbReference type="ChEBI" id="CHEBI:57783"/>
        <dbReference type="ChEBI" id="CHEBI:58349"/>
        <dbReference type="EC" id="1.1.1.25"/>
    </reaction>
</comment>
<keyword evidence="2 3" id="KW-0057">Aromatic amino acid biosynthesis</keyword>
<dbReference type="GO" id="GO:0008652">
    <property type="term" value="P:amino acid biosynthetic process"/>
    <property type="evidence" value="ECO:0007669"/>
    <property type="project" value="UniProtKB-KW"/>
</dbReference>
<evidence type="ECO:0000259" key="5">
    <source>
        <dbReference type="Pfam" id="PF18317"/>
    </source>
</evidence>
<dbReference type="InterPro" id="IPR036291">
    <property type="entry name" value="NAD(P)-bd_dom_sf"/>
</dbReference>
<comment type="caution">
    <text evidence="6">The sequence shown here is derived from an EMBL/GenBank/DDBJ whole genome shotgun (WGS) entry which is preliminary data.</text>
</comment>
<feature type="binding site" evidence="3">
    <location>
        <position position="237"/>
    </location>
    <ligand>
        <name>NADP(+)</name>
        <dbReference type="ChEBI" id="CHEBI:58349"/>
    </ligand>
</feature>